<evidence type="ECO:0000256" key="2">
    <source>
        <dbReference type="ARBA" id="ARBA00010239"/>
    </source>
</evidence>
<evidence type="ECO:0000313" key="8">
    <source>
        <dbReference type="Proteomes" id="UP001378960"/>
    </source>
</evidence>
<reference evidence="7 8" key="1">
    <citation type="journal article" date="2023" name="Elife">
        <title>Identification of key yeast species and microbe-microbe interactions impacting larval growth of Drosophila in the wild.</title>
        <authorList>
            <person name="Mure A."/>
            <person name="Sugiura Y."/>
            <person name="Maeda R."/>
            <person name="Honda K."/>
            <person name="Sakurai N."/>
            <person name="Takahashi Y."/>
            <person name="Watada M."/>
            <person name="Katoh T."/>
            <person name="Gotoh A."/>
            <person name="Gotoh Y."/>
            <person name="Taniguchi I."/>
            <person name="Nakamura K."/>
            <person name="Hayashi T."/>
            <person name="Katayama T."/>
            <person name="Uemura T."/>
            <person name="Hattori Y."/>
        </authorList>
    </citation>
    <scope>NUCLEOTIDE SEQUENCE [LARGE SCALE GENOMIC DNA]</scope>
    <source>
        <strain evidence="7 8">PK-24</strain>
    </source>
</reference>
<keyword evidence="3" id="KW-0805">Transcription regulation</keyword>
<dbReference type="Proteomes" id="UP001378960">
    <property type="component" value="Unassembled WGS sequence"/>
</dbReference>
<dbReference type="Pfam" id="PF04855">
    <property type="entry name" value="SNF5"/>
    <property type="match status" value="1"/>
</dbReference>
<evidence type="ECO:0000256" key="5">
    <source>
        <dbReference type="ARBA" id="ARBA00023242"/>
    </source>
</evidence>
<evidence type="ECO:0000256" key="3">
    <source>
        <dbReference type="ARBA" id="ARBA00023015"/>
    </source>
</evidence>
<dbReference type="GO" id="GO:0006338">
    <property type="term" value="P:chromatin remodeling"/>
    <property type="evidence" value="ECO:0007669"/>
    <property type="project" value="InterPro"/>
</dbReference>
<organism evidence="7 8">
    <name type="scientific">Pichia kluyveri</name>
    <name type="common">Yeast</name>
    <dbReference type="NCBI Taxonomy" id="36015"/>
    <lineage>
        <taxon>Eukaryota</taxon>
        <taxon>Fungi</taxon>
        <taxon>Dikarya</taxon>
        <taxon>Ascomycota</taxon>
        <taxon>Saccharomycotina</taxon>
        <taxon>Pichiomycetes</taxon>
        <taxon>Pichiales</taxon>
        <taxon>Pichiaceae</taxon>
        <taxon>Pichia</taxon>
    </lineage>
</organism>
<keyword evidence="4" id="KW-0804">Transcription</keyword>
<evidence type="ECO:0000256" key="4">
    <source>
        <dbReference type="ARBA" id="ARBA00023163"/>
    </source>
</evidence>
<comment type="subcellular location">
    <subcellularLocation>
        <location evidence="1">Nucleus</location>
    </subcellularLocation>
</comment>
<evidence type="ECO:0000256" key="1">
    <source>
        <dbReference type="ARBA" id="ARBA00004123"/>
    </source>
</evidence>
<gene>
    <name evidence="7" type="ORF">DAPK24_042130</name>
</gene>
<accession>A0AAV5R8D9</accession>
<name>A0AAV5R8D9_PICKL</name>
<evidence type="ECO:0000313" key="7">
    <source>
        <dbReference type="EMBL" id="GMM47615.1"/>
    </source>
</evidence>
<feature type="region of interest" description="Disordered" evidence="6">
    <location>
        <begin position="356"/>
        <end position="376"/>
    </location>
</feature>
<keyword evidence="5" id="KW-0539">Nucleus</keyword>
<proteinExistence type="inferred from homology"/>
<dbReference type="InterPro" id="IPR006939">
    <property type="entry name" value="SNF5"/>
</dbReference>
<comment type="caution">
    <text evidence="7">The sequence shown here is derived from an EMBL/GenBank/DDBJ whole genome shotgun (WGS) entry which is preliminary data.</text>
</comment>
<dbReference type="EMBL" id="BTGB01000009">
    <property type="protein sequence ID" value="GMM47615.1"/>
    <property type="molecule type" value="Genomic_DNA"/>
</dbReference>
<protein>
    <submittedName>
        <fullName evidence="7">Snf5 protein</fullName>
    </submittedName>
</protein>
<dbReference type="AlphaFoldDB" id="A0AAV5R8D9"/>
<sequence>MDNQQPTTEFPKNLIPHKPLMKKGLQKKALSTNTPLDTKIFESMVKKDKLYSNSLINNNNSNNNNSNNNNENVNNHIMNKIVNDLKFYQNVKNSRMQSMKLPPTANELTNRMWGDGYNGYGNGFTNGRVTFIMPNENKIKQLPDNSIDAPIDCQYVPIRLEFDVDRDGFKLNDTFVWNINEDESYLLEFIDSLIYDYKITKNIINIKNKILNSINEQIQQLQPKIDNPNIDLRFPITLDITVGNNHLTDRFDWDIMNDENDPEEFAKILCEEFSLSGEFATAISHSIREQCQIYFKSLYLIGYKFDGGAIVSEDLKEFIRSNLDAGNIIMPRYLLPDFTPSLQELSATNITRIIHERDRESKRKHRSAPRSTGRRGGFVLPDLATMPKTLRTPIQGIYPGDVITTNKDDFGLEFSNEYIDTPIDITIPHNQLLESFNKNSNFQVKQARLRRNQRETRRWLESILKRRMRGDTLASVASIDKEADNALPIKIHFTWR</sequence>
<comment type="similarity">
    <text evidence="2">Belongs to the SNF5 family.</text>
</comment>
<dbReference type="PANTHER" id="PTHR10019">
    <property type="entry name" value="SNF5"/>
    <property type="match status" value="1"/>
</dbReference>
<keyword evidence="8" id="KW-1185">Reference proteome</keyword>
<evidence type="ECO:0000256" key="6">
    <source>
        <dbReference type="SAM" id="MobiDB-lite"/>
    </source>
</evidence>
<dbReference type="GO" id="GO:0000228">
    <property type="term" value="C:nuclear chromosome"/>
    <property type="evidence" value="ECO:0007669"/>
    <property type="project" value="InterPro"/>
</dbReference>